<name>A0A183B9G1_9TREM</name>
<evidence type="ECO:0000259" key="1">
    <source>
        <dbReference type="Pfam" id="PF19432"/>
    </source>
</evidence>
<dbReference type="Pfam" id="PF19432">
    <property type="entry name" value="RME-8_N"/>
    <property type="match status" value="1"/>
</dbReference>
<feature type="domain" description="DnaJ homologue subfamily C GRV2/DNAJC13 N-terminal" evidence="1">
    <location>
        <begin position="1"/>
        <end position="69"/>
    </location>
</feature>
<dbReference type="EMBL" id="UZAN01061972">
    <property type="protein sequence ID" value="VDP93118.1"/>
    <property type="molecule type" value="Genomic_DNA"/>
</dbReference>
<sequence>VPDLPGGVAIVRTGFSRIHVFTVQHVEAFVSAAFECAQTYLGLSLKRSKVALTRDYCREFRLGNVRYSEARGVKCEDNVPYEEHSRCAVLYMYPQCAAHSSFDGTKRVMPHP</sequence>
<evidence type="ECO:0000313" key="4">
    <source>
        <dbReference type="WBParaSite" id="ECPE_0001588601-mRNA-1"/>
    </source>
</evidence>
<reference evidence="2 3" key="2">
    <citation type="submission" date="2018-11" db="EMBL/GenBank/DDBJ databases">
        <authorList>
            <consortium name="Pathogen Informatics"/>
        </authorList>
    </citation>
    <scope>NUCLEOTIDE SEQUENCE [LARGE SCALE GENOMIC DNA]</scope>
    <source>
        <strain evidence="2 3">Egypt</strain>
    </source>
</reference>
<dbReference type="WBParaSite" id="ECPE_0001588601-mRNA-1">
    <property type="protein sequence ID" value="ECPE_0001588601-mRNA-1"/>
    <property type="gene ID" value="ECPE_0001588601"/>
</dbReference>
<reference evidence="4" key="1">
    <citation type="submission" date="2016-06" db="UniProtKB">
        <authorList>
            <consortium name="WormBaseParasite"/>
        </authorList>
    </citation>
    <scope>IDENTIFICATION</scope>
</reference>
<keyword evidence="3" id="KW-1185">Reference proteome</keyword>
<dbReference type="InterPro" id="IPR045802">
    <property type="entry name" value="GRV2/DNAJC13_N"/>
</dbReference>
<evidence type="ECO:0000313" key="2">
    <source>
        <dbReference type="EMBL" id="VDP93118.1"/>
    </source>
</evidence>
<gene>
    <name evidence="2" type="ORF">ECPE_LOCUS15846</name>
</gene>
<protein>
    <submittedName>
        <fullName evidence="4">RME-8_N domain-containing protein</fullName>
    </submittedName>
</protein>
<dbReference type="Proteomes" id="UP000272942">
    <property type="component" value="Unassembled WGS sequence"/>
</dbReference>
<dbReference type="OrthoDB" id="69656at2759"/>
<proteinExistence type="predicted"/>
<accession>A0A183B9G1</accession>
<evidence type="ECO:0000313" key="3">
    <source>
        <dbReference type="Proteomes" id="UP000272942"/>
    </source>
</evidence>
<dbReference type="AlphaFoldDB" id="A0A183B9G1"/>
<organism evidence="4">
    <name type="scientific">Echinostoma caproni</name>
    <dbReference type="NCBI Taxonomy" id="27848"/>
    <lineage>
        <taxon>Eukaryota</taxon>
        <taxon>Metazoa</taxon>
        <taxon>Spiralia</taxon>
        <taxon>Lophotrochozoa</taxon>
        <taxon>Platyhelminthes</taxon>
        <taxon>Trematoda</taxon>
        <taxon>Digenea</taxon>
        <taxon>Plagiorchiida</taxon>
        <taxon>Echinostomata</taxon>
        <taxon>Echinostomatoidea</taxon>
        <taxon>Echinostomatidae</taxon>
        <taxon>Echinostoma</taxon>
    </lineage>
</organism>